<dbReference type="AlphaFoldDB" id="A0A6A4L602"/>
<dbReference type="CDD" id="cd07528">
    <property type="entry name" value="HAD_CbbY-like"/>
    <property type="match status" value="1"/>
</dbReference>
<dbReference type="OrthoDB" id="40579at2759"/>
<dbReference type="PANTHER" id="PTHR42896:SF2">
    <property type="entry name" value="CBBY-LIKE PROTEIN"/>
    <property type="match status" value="1"/>
</dbReference>
<evidence type="ECO:0000313" key="1">
    <source>
        <dbReference type="EMBL" id="KAE9453690.1"/>
    </source>
</evidence>
<dbReference type="Gene3D" id="1.10.150.240">
    <property type="entry name" value="Putative phosphatase, domain 2"/>
    <property type="match status" value="1"/>
</dbReference>
<dbReference type="NCBIfam" id="TIGR01509">
    <property type="entry name" value="HAD-SF-IA-v3"/>
    <property type="match status" value="1"/>
</dbReference>
<comment type="caution">
    <text evidence="1">The sequence shown here is derived from an EMBL/GenBank/DDBJ whole genome shotgun (WGS) entry which is preliminary data.</text>
</comment>
<dbReference type="Pfam" id="PF00702">
    <property type="entry name" value="Hydrolase"/>
    <property type="match status" value="1"/>
</dbReference>
<organism evidence="1 2">
    <name type="scientific">Rhododendron williamsianum</name>
    <dbReference type="NCBI Taxonomy" id="262921"/>
    <lineage>
        <taxon>Eukaryota</taxon>
        <taxon>Viridiplantae</taxon>
        <taxon>Streptophyta</taxon>
        <taxon>Embryophyta</taxon>
        <taxon>Tracheophyta</taxon>
        <taxon>Spermatophyta</taxon>
        <taxon>Magnoliopsida</taxon>
        <taxon>eudicotyledons</taxon>
        <taxon>Gunneridae</taxon>
        <taxon>Pentapetalae</taxon>
        <taxon>asterids</taxon>
        <taxon>Ericales</taxon>
        <taxon>Ericaceae</taxon>
        <taxon>Ericoideae</taxon>
        <taxon>Rhodoreae</taxon>
        <taxon>Rhododendron</taxon>
    </lineage>
</organism>
<dbReference type="InterPro" id="IPR036412">
    <property type="entry name" value="HAD-like_sf"/>
</dbReference>
<dbReference type="Proteomes" id="UP000428333">
    <property type="component" value="Linkage Group LG08"/>
</dbReference>
<evidence type="ECO:0000313" key="2">
    <source>
        <dbReference type="Proteomes" id="UP000428333"/>
    </source>
</evidence>
<dbReference type="InterPro" id="IPR023214">
    <property type="entry name" value="HAD_sf"/>
</dbReference>
<protein>
    <submittedName>
        <fullName evidence="1">Uncharacterized protein</fullName>
    </submittedName>
</protein>
<dbReference type="PANTHER" id="PTHR42896">
    <property type="entry name" value="XYLULOSE-1,5-BISPHOSPHATE (XUBP) PHOSPHATASE"/>
    <property type="match status" value="1"/>
</dbReference>
<dbReference type="GO" id="GO:0016787">
    <property type="term" value="F:hydrolase activity"/>
    <property type="evidence" value="ECO:0007669"/>
    <property type="project" value="InterPro"/>
</dbReference>
<dbReference type="EMBL" id="QEFC01002162">
    <property type="protein sequence ID" value="KAE9453690.1"/>
    <property type="molecule type" value="Genomic_DNA"/>
</dbReference>
<keyword evidence="2" id="KW-1185">Reference proteome</keyword>
<feature type="non-terminal residue" evidence="1">
    <location>
        <position position="1"/>
    </location>
</feature>
<accession>A0A6A4L602</accession>
<proteinExistence type="predicted"/>
<gene>
    <name evidence="1" type="ORF">C3L33_14403</name>
</gene>
<sequence length="400" mass="43552">MASSTVICPSTTPSSSTSHSRNYYYSACILRRHVRTLSFSSSSSSRISTNRASRTTMPGSKSYRSGFTKCFSASSPPPPSLSLPSALLFDCDGVLVDTEKDGHRISFNDTFAEKELGVTWDVDLYGELLKIGGGKERMTAYFNKTGWPEKAPKGEEERKQFIASLHKRKTELFMALIEKKLLPLRPGVANSTSEVDKRLIDQALAKGVKVAVCSTSNEKAVSAIVSCLLGPDRAEKIKIFAGDVVPRKKPDPVTSSPTLVLLSLSDIAFCTFKGKLSITVLAIYVLAATTLGVEPSSCVVVEDSAIGLAAAKAAGMKCIVTKSGYTAEEDFVNADAVFDCIGDPPEERFDLAFCGSLLEKHPRDEEPEMPRIVASQLWLEASWKTINVDNFYMLSIWIRG</sequence>
<dbReference type="InterPro" id="IPR006439">
    <property type="entry name" value="HAD-SF_hydro_IA"/>
</dbReference>
<dbReference type="Gene3D" id="3.40.50.1000">
    <property type="entry name" value="HAD superfamily/HAD-like"/>
    <property type="match status" value="1"/>
</dbReference>
<dbReference type="InterPro" id="IPR023198">
    <property type="entry name" value="PGP-like_dom2"/>
</dbReference>
<reference evidence="1 2" key="1">
    <citation type="journal article" date="2019" name="Genome Biol. Evol.">
        <title>The Rhododendron genome and chromosomal organization provide insight into shared whole-genome duplications across the heath family (Ericaceae).</title>
        <authorList>
            <person name="Soza V.L."/>
            <person name="Lindsley D."/>
            <person name="Waalkes A."/>
            <person name="Ramage E."/>
            <person name="Patwardhan R.P."/>
            <person name="Burton J.N."/>
            <person name="Adey A."/>
            <person name="Kumar A."/>
            <person name="Qiu R."/>
            <person name="Shendure J."/>
            <person name="Hall B."/>
        </authorList>
    </citation>
    <scope>NUCLEOTIDE SEQUENCE [LARGE SCALE GENOMIC DNA]</scope>
    <source>
        <strain evidence="1">RSF 1966-606</strain>
    </source>
</reference>
<name>A0A6A4L602_9ERIC</name>
<dbReference type="InterPro" id="IPR044999">
    <property type="entry name" value="CbbY-like"/>
</dbReference>
<dbReference type="SUPFAM" id="SSF56784">
    <property type="entry name" value="HAD-like"/>
    <property type="match status" value="1"/>
</dbReference>